<dbReference type="PANTHER" id="PTHR33223">
    <property type="entry name" value="CCHC-TYPE DOMAIN-CONTAINING PROTEIN"/>
    <property type="match status" value="1"/>
</dbReference>
<evidence type="ECO:0008006" key="2">
    <source>
        <dbReference type="Google" id="ProtNLM"/>
    </source>
</evidence>
<protein>
    <recommendedName>
        <fullName evidence="2">Retrotransposon gag domain-containing protein</fullName>
    </recommendedName>
</protein>
<organism evidence="1">
    <name type="scientific">Vigna angularis var. angularis</name>
    <dbReference type="NCBI Taxonomy" id="157739"/>
    <lineage>
        <taxon>Eukaryota</taxon>
        <taxon>Viridiplantae</taxon>
        <taxon>Streptophyta</taxon>
        <taxon>Embryophyta</taxon>
        <taxon>Tracheophyta</taxon>
        <taxon>Spermatophyta</taxon>
        <taxon>Magnoliopsida</taxon>
        <taxon>eudicotyledons</taxon>
        <taxon>Gunneridae</taxon>
        <taxon>Pentapetalae</taxon>
        <taxon>rosids</taxon>
        <taxon>fabids</taxon>
        <taxon>Fabales</taxon>
        <taxon>Fabaceae</taxon>
        <taxon>Papilionoideae</taxon>
        <taxon>50 kb inversion clade</taxon>
        <taxon>NPAAA clade</taxon>
        <taxon>indigoferoid/millettioid clade</taxon>
        <taxon>Phaseoleae</taxon>
        <taxon>Vigna</taxon>
    </lineage>
</organism>
<proteinExistence type="predicted"/>
<accession>A0A0S3TES7</accession>
<reference evidence="1" key="1">
    <citation type="journal article" date="2015" name="Sci. Rep.">
        <title>The power of single molecule real-time sequencing technology in the de novo assembly of a eukaryotic genome.</title>
        <authorList>
            <person name="Sakai H."/>
            <person name="Naito K."/>
            <person name="Ogiso-Tanaka E."/>
            <person name="Takahashi Y."/>
            <person name="Iseki K."/>
            <person name="Muto C."/>
            <person name="Satou K."/>
            <person name="Teruya K."/>
            <person name="Shiroma A."/>
            <person name="Shimoji M."/>
            <person name="Hirano T."/>
            <person name="Itoh T."/>
            <person name="Kaga A."/>
            <person name="Tomooka N."/>
        </authorList>
    </citation>
    <scope>NUCLEOTIDE SEQUENCE</scope>
</reference>
<evidence type="ECO:0000313" key="1">
    <source>
        <dbReference type="EMBL" id="BAU03606.1"/>
    </source>
</evidence>
<dbReference type="AlphaFoldDB" id="A0A0S3TES7"/>
<dbReference type="PANTHER" id="PTHR33223:SF3">
    <property type="match status" value="1"/>
</dbReference>
<gene>
    <name evidence="1" type="primary">Vigan.UMG141600</name>
    <name evidence="1" type="ORF">VIGAN_UM141600</name>
</gene>
<name>A0A0S3TES7_PHAAN</name>
<dbReference type="EMBL" id="AP015855">
    <property type="protein sequence ID" value="BAU03606.1"/>
    <property type="molecule type" value="Genomic_DNA"/>
</dbReference>
<sequence length="379" mass="43739">MDHPQFPESSLWEPVPPTEDDFYYDLNTGLTYLLPKFHGFPGECPHRHLEEFHIMCSSMKPLDVPLDHIFLRAFPHSLHGAAKDWQDSLPLGSITNWGYLECRFLRKFSLEQYGYINDPEWNGLGWYEAPQKHQEAPSQDTFMPQPVPQYESQQYDAPTQIAPQPSISEPAMKELLELKTMQSIQFKREIMEFQQKTQALIQSTNNQIWQMTTQLTEEQSQDLERPFQNVQIPDDDDSGINDRKKSYELTTALLTFPPLDVPTLAPEETNEDFEAQAGISNTFEPGRLPSSSHTLAIFKEVEVSIPQIDYFVDCDDDRYADDYIVTESDFNFSSVHDENRFLLSHLNDYSPCIEHESESAVNTVSNFQIDSCSEDVFKV</sequence>